<evidence type="ECO:0000256" key="1">
    <source>
        <dbReference type="ARBA" id="ARBA00010543"/>
    </source>
</evidence>
<keyword evidence="7" id="KW-0808">Transferase</keyword>
<accession>A0A5J5EJW2</accession>
<comment type="catalytic activity">
    <reaction evidence="3">
        <text>L-lysyl-[protein] + acetyl-CoA = N(6)-acetyl-L-lysyl-[protein] + CoA + H(+)</text>
        <dbReference type="Rhea" id="RHEA:45948"/>
        <dbReference type="Rhea" id="RHEA-COMP:9752"/>
        <dbReference type="Rhea" id="RHEA-COMP:10731"/>
        <dbReference type="ChEBI" id="CHEBI:15378"/>
        <dbReference type="ChEBI" id="CHEBI:29969"/>
        <dbReference type="ChEBI" id="CHEBI:57287"/>
        <dbReference type="ChEBI" id="CHEBI:57288"/>
        <dbReference type="ChEBI" id="CHEBI:61930"/>
        <dbReference type="EC" id="2.3.1.48"/>
    </reaction>
</comment>
<dbReference type="InterPro" id="IPR016181">
    <property type="entry name" value="Acyl_CoA_acyltransferase"/>
</dbReference>
<proteinExistence type="inferred from homology"/>
<dbReference type="Pfam" id="PF10394">
    <property type="entry name" value="Hat1_N"/>
    <property type="match status" value="1"/>
</dbReference>
<dbReference type="EMBL" id="VXIS01000272">
    <property type="protein sequence ID" value="KAA8895339.1"/>
    <property type="molecule type" value="Genomic_DNA"/>
</dbReference>
<dbReference type="GO" id="GO:0004402">
    <property type="term" value="F:histone acetyltransferase activity"/>
    <property type="evidence" value="ECO:0007669"/>
    <property type="project" value="InterPro"/>
</dbReference>
<sequence>MASAAEAWSVDANEAVTLSFYSPKTGEETATGIPPTFTYPLYGDAQAIYGYKDLMVHLKDSMEPAVEATWAEKAPEIGDVEAEDVLRPLEEHLPYSAFSGDHDGYIKYLQSREVPFRPPGELQTTFDHNGRRFEILVLLYIEGGSPIDLNDEVWSNQRWEVFFLYEKLLDDTYAFIGYCTLYRWYFFDKATPDQTRVRLSQFLILPQYQREGHGSRFYDAIIQYYLDSPKVREITVGDPSEEFADLRDRRDMLRLGKDPDFLNVKLADVMSKKFPIKEMRARAKMPERQFLRCLEMQLFQGLNVKDKKQYKQYRLIVKGRIYKQHSDLLAQLERLERIDKLDETYRHVEDDYQRLLLLMKKSSVQEAGEVDKPGKAPKRIAQESVATAASSRPTKKVRVQDAEDL</sequence>
<dbReference type="GO" id="GO:0005634">
    <property type="term" value="C:nucleus"/>
    <property type="evidence" value="ECO:0007669"/>
    <property type="project" value="InterPro"/>
</dbReference>
<evidence type="ECO:0000259" key="6">
    <source>
        <dbReference type="Pfam" id="PF10394"/>
    </source>
</evidence>
<evidence type="ECO:0000313" key="8">
    <source>
        <dbReference type="Proteomes" id="UP000326924"/>
    </source>
</evidence>
<dbReference type="GO" id="GO:0000781">
    <property type="term" value="C:chromosome, telomeric region"/>
    <property type="evidence" value="ECO:0007669"/>
    <property type="project" value="GOC"/>
</dbReference>
<evidence type="ECO:0000256" key="3">
    <source>
        <dbReference type="ARBA" id="ARBA00048017"/>
    </source>
</evidence>
<evidence type="ECO:0000259" key="5">
    <source>
        <dbReference type="Pfam" id="PF00583"/>
    </source>
</evidence>
<feature type="domain" description="Histone acetyl transferase HAT1 N-terminal" evidence="6">
    <location>
        <begin position="8"/>
        <end position="136"/>
    </location>
</feature>
<dbReference type="OrthoDB" id="10253098at2759"/>
<comment type="caution">
    <text evidence="7">The sequence shown here is derived from an EMBL/GenBank/DDBJ whole genome shotgun (WGS) entry which is preliminary data.</text>
</comment>
<comment type="similarity">
    <text evidence="1">Belongs to the HAT1 family.</text>
</comment>
<gene>
    <name evidence="7" type="ORF">FN846DRAFT_343240</name>
</gene>
<feature type="region of interest" description="Disordered" evidence="4">
    <location>
        <begin position="365"/>
        <end position="405"/>
    </location>
</feature>
<dbReference type="InterPro" id="IPR000182">
    <property type="entry name" value="GNAT_dom"/>
</dbReference>
<dbReference type="InterPro" id="IPR019467">
    <property type="entry name" value="Hat1_N"/>
</dbReference>
<dbReference type="CDD" id="cd04301">
    <property type="entry name" value="NAT_SF"/>
    <property type="match status" value="1"/>
</dbReference>
<protein>
    <recommendedName>
        <fullName evidence="2">Histone acetyltransferase type B catalytic subunit</fullName>
    </recommendedName>
</protein>
<dbReference type="Pfam" id="PF21184">
    <property type="entry name" value="HAT1_C_fung"/>
    <property type="match status" value="1"/>
</dbReference>
<dbReference type="Pfam" id="PF00583">
    <property type="entry name" value="Acetyltransf_1"/>
    <property type="match status" value="1"/>
</dbReference>
<dbReference type="InParanoid" id="A0A5J5EJW2"/>
<evidence type="ECO:0000313" key="7">
    <source>
        <dbReference type="EMBL" id="KAA8895339.1"/>
    </source>
</evidence>
<reference evidence="7 8" key="1">
    <citation type="submission" date="2019-09" db="EMBL/GenBank/DDBJ databases">
        <title>Draft genome of the ectomycorrhizal ascomycete Sphaerosporella brunnea.</title>
        <authorList>
            <consortium name="DOE Joint Genome Institute"/>
            <person name="Benucci G.M."/>
            <person name="Marozzi G."/>
            <person name="Antonielli L."/>
            <person name="Sanchez S."/>
            <person name="Marco P."/>
            <person name="Wang X."/>
            <person name="Falini L.B."/>
            <person name="Barry K."/>
            <person name="Haridas S."/>
            <person name="Lipzen A."/>
            <person name="Labutti K."/>
            <person name="Grigoriev I.V."/>
            <person name="Murat C."/>
            <person name="Martin F."/>
            <person name="Albertini E."/>
            <person name="Donnini D."/>
            <person name="Bonito G."/>
        </authorList>
    </citation>
    <scope>NUCLEOTIDE SEQUENCE [LARGE SCALE GENOMIC DNA]</scope>
    <source>
        <strain evidence="7 8">Sb_GMNB300</strain>
    </source>
</reference>
<dbReference type="GO" id="GO:0031509">
    <property type="term" value="P:subtelomeric heterochromatin formation"/>
    <property type="evidence" value="ECO:0007669"/>
    <property type="project" value="InterPro"/>
</dbReference>
<dbReference type="Proteomes" id="UP000326924">
    <property type="component" value="Unassembled WGS sequence"/>
</dbReference>
<evidence type="ECO:0000256" key="2">
    <source>
        <dbReference type="ARBA" id="ARBA00021268"/>
    </source>
</evidence>
<dbReference type="FunCoup" id="A0A5J5EJW2">
    <property type="interactions" value="1214"/>
</dbReference>
<name>A0A5J5EJW2_9PEZI</name>
<dbReference type="PANTHER" id="PTHR12046">
    <property type="entry name" value="HISTONE ACETYLTRANSFERASE TYPE B CATALYTIC SUBUNIT"/>
    <property type="match status" value="1"/>
</dbReference>
<evidence type="ECO:0000256" key="4">
    <source>
        <dbReference type="SAM" id="MobiDB-lite"/>
    </source>
</evidence>
<keyword evidence="8" id="KW-1185">Reference proteome</keyword>
<feature type="domain" description="N-acetyltransferase" evidence="5">
    <location>
        <begin position="158"/>
        <end position="234"/>
    </location>
</feature>
<dbReference type="InterPro" id="IPR017380">
    <property type="entry name" value="Hist_AcTrfase_B-typ_cat-su"/>
</dbReference>
<dbReference type="Gene3D" id="3.40.630.30">
    <property type="match status" value="1"/>
</dbReference>
<organism evidence="7 8">
    <name type="scientific">Sphaerosporella brunnea</name>
    <dbReference type="NCBI Taxonomy" id="1250544"/>
    <lineage>
        <taxon>Eukaryota</taxon>
        <taxon>Fungi</taxon>
        <taxon>Dikarya</taxon>
        <taxon>Ascomycota</taxon>
        <taxon>Pezizomycotina</taxon>
        <taxon>Pezizomycetes</taxon>
        <taxon>Pezizales</taxon>
        <taxon>Pyronemataceae</taxon>
        <taxon>Sphaerosporella</taxon>
    </lineage>
</organism>
<keyword evidence="7" id="KW-0012">Acyltransferase</keyword>
<dbReference type="SUPFAM" id="SSF55729">
    <property type="entry name" value="Acyl-CoA N-acyltransferases (Nat)"/>
    <property type="match status" value="1"/>
</dbReference>
<dbReference type="AlphaFoldDB" id="A0A5J5EJW2"/>